<evidence type="ECO:0000313" key="1">
    <source>
        <dbReference type="EMBL" id="APV37745.1"/>
    </source>
</evidence>
<geneLocation type="plasmid" evidence="2">
    <name>pgfj2</name>
</geneLocation>
<accession>A0A1P8ENJ1</accession>
<proteinExistence type="predicted"/>
<keyword evidence="1" id="KW-0614">Plasmid</keyword>
<dbReference type="EMBL" id="CP016898">
    <property type="protein sequence ID" value="APV37745.1"/>
    <property type="molecule type" value="Genomic_DNA"/>
</dbReference>
<dbReference type="RefSeq" id="WP_076033753.1">
    <property type="nucleotide sequence ID" value="NZ_CP016898.1"/>
</dbReference>
<name>A0A1P8ENJ1_9GAMM</name>
<organism evidence="1 2">
    <name type="scientific">Acinetobacter soli</name>
    <dbReference type="NCBI Taxonomy" id="487316"/>
    <lineage>
        <taxon>Bacteria</taxon>
        <taxon>Pseudomonadati</taxon>
        <taxon>Pseudomonadota</taxon>
        <taxon>Gammaproteobacteria</taxon>
        <taxon>Moraxellales</taxon>
        <taxon>Moraxellaceae</taxon>
        <taxon>Acinetobacter</taxon>
    </lineage>
</organism>
<dbReference type="AlphaFoldDB" id="A0A1P8ENJ1"/>
<evidence type="ECO:0000313" key="2">
    <source>
        <dbReference type="Proteomes" id="UP000185674"/>
    </source>
</evidence>
<sequence length="170" mass="20156">MQQPDSTLKRQYISDAILHDLFYVISQEIGFTEDEIDSYEDDFLDLIEIWQEQGFIEVYVHDYDRRFGRIKDMASVRGSVPYYLDMFHARVLSNDNDPLLVITFKDTDATTEDGKPIKIAVIRFMAIHDDLFGEENPKVKFNPQKMRAIRKRIDDLRKRGDLYDQEKDQH</sequence>
<reference evidence="1 2" key="1">
    <citation type="submission" date="2016-08" db="EMBL/GenBank/DDBJ databases">
        <title>Complete genome sequence of Acinetobacter baylyi strain GFJ2.</title>
        <authorList>
            <person name="Tabata M."/>
            <person name="Kuboki S."/>
            <person name="Gibu N."/>
            <person name="Kinouchi Y."/>
            <person name="Vangnai A."/>
            <person name="Kasai D."/>
            <person name="Fukuda M."/>
        </authorList>
    </citation>
    <scope>NUCLEOTIDE SEQUENCE [LARGE SCALE GENOMIC DNA]</scope>
    <source>
        <strain evidence="1 2">GFJ2</strain>
        <plasmid evidence="2">Plasmid pgfj2</plasmid>
    </source>
</reference>
<dbReference type="KEGG" id="asol:BEN76_17000"/>
<protein>
    <submittedName>
        <fullName evidence="1">Uncharacterized protein</fullName>
    </submittedName>
</protein>
<dbReference type="Proteomes" id="UP000185674">
    <property type="component" value="Plasmid pGFJ2"/>
</dbReference>
<gene>
    <name evidence="1" type="ORF">BEN76_17000</name>
</gene>